<dbReference type="InterPro" id="IPR050570">
    <property type="entry name" value="Cell_wall_metabolism_enzyme"/>
</dbReference>
<protein>
    <recommendedName>
        <fullName evidence="1">SLH domain-containing protein</fullName>
    </recommendedName>
</protein>
<dbReference type="SUPFAM" id="SSF51261">
    <property type="entry name" value="Duplicated hybrid motif"/>
    <property type="match status" value="1"/>
</dbReference>
<dbReference type="AlphaFoldDB" id="A0A3B0T021"/>
<dbReference type="Gene3D" id="2.70.70.10">
    <property type="entry name" value="Glucose Permease (Domain IIA)"/>
    <property type="match status" value="1"/>
</dbReference>
<dbReference type="InterPro" id="IPR011055">
    <property type="entry name" value="Dup_hybrid_motif"/>
</dbReference>
<evidence type="ECO:0000259" key="1">
    <source>
        <dbReference type="PROSITE" id="PS51272"/>
    </source>
</evidence>
<accession>A0A3B0T021</accession>
<dbReference type="CDD" id="cd12797">
    <property type="entry name" value="M23_peptidase"/>
    <property type="match status" value="1"/>
</dbReference>
<dbReference type="EMBL" id="UOEK01000185">
    <property type="protein sequence ID" value="VAW00356.1"/>
    <property type="molecule type" value="Genomic_DNA"/>
</dbReference>
<sequence>MLDSFAPGRRVLTLIVVLFVLITSVVLTSPQASAGDTSEMYFPVVGENTYSDTWGACRGSGCSRSHEGVDIIADRLVPVVAVADGTIGWIKNTVGGNCCSLSIKHDDGWESYYIHLNNDTPGTDDGQGMGIVAGLESGSRVRAGQLIGWIGDSGNAEQSVPQLHFELHKPGDIVVNPTPYVDAAYRLTAPLPAEQEGSFWDDDYSVHRLAIDKIADVGITKGCNPPDNNQFCPERSVTRGEMAAFLKRALDLPPAAEDYFDNDSEVIFEGDINAIMEAGIGFGCSETDFCSYQPLRREEMAEFLVRAFGYTNDAGADLYIDDEESPFEDSINKLGVAGVTLGCNPPDNDEFCPTRSLSRAEMATFFVRALDL</sequence>
<dbReference type="Pfam" id="PF01551">
    <property type="entry name" value="Peptidase_M23"/>
    <property type="match status" value="1"/>
</dbReference>
<proteinExistence type="predicted"/>
<dbReference type="PANTHER" id="PTHR21666:SF270">
    <property type="entry name" value="MUREIN HYDROLASE ACTIVATOR ENVC"/>
    <property type="match status" value="1"/>
</dbReference>
<dbReference type="PANTHER" id="PTHR21666">
    <property type="entry name" value="PEPTIDASE-RELATED"/>
    <property type="match status" value="1"/>
</dbReference>
<organism evidence="2">
    <name type="scientific">hydrothermal vent metagenome</name>
    <dbReference type="NCBI Taxonomy" id="652676"/>
    <lineage>
        <taxon>unclassified sequences</taxon>
        <taxon>metagenomes</taxon>
        <taxon>ecological metagenomes</taxon>
    </lineage>
</organism>
<feature type="domain" description="SLH" evidence="1">
    <location>
        <begin position="314"/>
        <end position="372"/>
    </location>
</feature>
<dbReference type="GO" id="GO:0004222">
    <property type="term" value="F:metalloendopeptidase activity"/>
    <property type="evidence" value="ECO:0007669"/>
    <property type="project" value="TreeGrafter"/>
</dbReference>
<evidence type="ECO:0000313" key="2">
    <source>
        <dbReference type="EMBL" id="VAW00356.1"/>
    </source>
</evidence>
<feature type="domain" description="SLH" evidence="1">
    <location>
        <begin position="194"/>
        <end position="260"/>
    </location>
</feature>
<dbReference type="InterPro" id="IPR001119">
    <property type="entry name" value="SLH_dom"/>
</dbReference>
<gene>
    <name evidence="2" type="ORF">MNBD_ACTINO02-3152</name>
</gene>
<reference evidence="2" key="1">
    <citation type="submission" date="2018-06" db="EMBL/GenBank/DDBJ databases">
        <authorList>
            <person name="Zhirakovskaya E."/>
        </authorList>
    </citation>
    <scope>NUCLEOTIDE SEQUENCE</scope>
</reference>
<name>A0A3B0T021_9ZZZZ</name>
<dbReference type="InterPro" id="IPR016047">
    <property type="entry name" value="M23ase_b-sheet_dom"/>
</dbReference>
<dbReference type="PROSITE" id="PS51272">
    <property type="entry name" value="SLH"/>
    <property type="match status" value="2"/>
</dbReference>